<dbReference type="EMBL" id="CH672354">
    <property type="protein sequence ID" value="EEQ47317.1"/>
    <property type="molecule type" value="Genomic_DNA"/>
</dbReference>
<keyword evidence="2" id="KW-0853">WD repeat</keyword>
<dbReference type="InterPro" id="IPR015943">
    <property type="entry name" value="WD40/YVTN_repeat-like_dom_sf"/>
</dbReference>
<dbReference type="PANTHER" id="PTHR46042:SF1">
    <property type="entry name" value="DIPHTHINE METHYLTRANSFERASE"/>
    <property type="match status" value="1"/>
</dbReference>
<dbReference type="InterPro" id="IPR036322">
    <property type="entry name" value="WD40_repeat_dom_sf"/>
</dbReference>
<dbReference type="InterPro" id="IPR052415">
    <property type="entry name" value="Diphthine_MTase"/>
</dbReference>
<dbReference type="PROSITE" id="PS00678">
    <property type="entry name" value="WD_REPEATS_1"/>
    <property type="match status" value="1"/>
</dbReference>
<dbReference type="Pfam" id="PF00400">
    <property type="entry name" value="WD40"/>
    <property type="match status" value="2"/>
</dbReference>
<evidence type="ECO:0000256" key="1">
    <source>
        <dbReference type="ARBA" id="ARBA00005156"/>
    </source>
</evidence>
<evidence type="ECO:0000313" key="8">
    <source>
        <dbReference type="EMBL" id="EEQ47317.1"/>
    </source>
</evidence>
<keyword evidence="9" id="KW-1185">Reference proteome</keyword>
<dbReference type="OMA" id="LVCCMYD"/>
<proteinExistence type="inferred from homology"/>
<dbReference type="HOGENOM" id="CLU_036100_0_0_1"/>
<dbReference type="GO" id="GO:0005737">
    <property type="term" value="C:cytoplasm"/>
    <property type="evidence" value="ECO:0007669"/>
    <property type="project" value="TreeGrafter"/>
</dbReference>
<evidence type="ECO:0000313" key="9">
    <source>
        <dbReference type="Proteomes" id="UP000001429"/>
    </source>
</evidence>
<sequence length="356" mass="40194">METLPHSKRIEIVKTTLPPCCLRIHPQDTSKIFIGTYKLEDDGSRHGSLDYYSFLDNKLSLISSTATLGAILDIKFNPSDPQMLVSAHSNGHLLIWKFDNNTLELSHDANVHEDTLITSIFFNPNKDSNGSVILLTFTNGYSGLFDLEKLEIDYFDTCHELECWTGSFGEIGQLSNVVYTGGDDSQLIAHDLRTKQQIWTLRRGHDAGIVSILSPNDNWNKTSPNTLWTGSYDDNLRVWDLRVIDKSNPSLISGYIPKIISQENLGGGVWRLIPSPVDNRLLSCCMYDGARIIDANSDSFTVTRYFKQDHQSMCYGGDWSSDGKFIATCSFYDNVVQVWSLINVYNNINSLYIPFF</sequence>
<comment type="catalytic activity">
    <reaction evidence="7">
        <text>diphthine methyl ester-[translation elongation factor 2] + H2O = diphthine-[translation elongation factor 2] + methanol + H(+)</text>
        <dbReference type="Rhea" id="RHEA:42656"/>
        <dbReference type="Rhea" id="RHEA-COMP:10172"/>
        <dbReference type="Rhea" id="RHEA-COMP:10173"/>
        <dbReference type="ChEBI" id="CHEBI:15377"/>
        <dbReference type="ChEBI" id="CHEBI:15378"/>
        <dbReference type="ChEBI" id="CHEBI:17790"/>
        <dbReference type="ChEBI" id="CHEBI:79005"/>
        <dbReference type="ChEBI" id="CHEBI:82696"/>
        <dbReference type="EC" id="3.1.1.97"/>
    </reaction>
</comment>
<protein>
    <recommendedName>
        <fullName evidence="6">methylated diphthine methylhydrolase</fullName>
        <ecNumber evidence="6">3.1.1.97</ecNumber>
    </recommendedName>
</protein>
<dbReference type="OrthoDB" id="1930760at2759"/>
<dbReference type="SUPFAM" id="SSF50978">
    <property type="entry name" value="WD40 repeat-like"/>
    <property type="match status" value="1"/>
</dbReference>
<dbReference type="Proteomes" id="UP000001429">
    <property type="component" value="Chromosome 2"/>
</dbReference>
<evidence type="ECO:0000256" key="7">
    <source>
        <dbReference type="ARBA" id="ARBA00047551"/>
    </source>
</evidence>
<dbReference type="GO" id="GO:0017183">
    <property type="term" value="P:protein histidyl modification to diphthamide"/>
    <property type="evidence" value="ECO:0007669"/>
    <property type="project" value="TreeGrafter"/>
</dbReference>
<dbReference type="InterPro" id="IPR001680">
    <property type="entry name" value="WD40_rpt"/>
</dbReference>
<dbReference type="AlphaFoldDB" id="C4YK88"/>
<dbReference type="PaxDb" id="5476-C4YK88"/>
<comment type="similarity">
    <text evidence="5">Belongs to the DPH7 family.</text>
</comment>
<accession>C4YK88</accession>
<dbReference type="VEuPathDB" id="FungiDB:CAWG_05885"/>
<evidence type="ECO:0000256" key="5">
    <source>
        <dbReference type="ARBA" id="ARBA00038092"/>
    </source>
</evidence>
<reference evidence="8 9" key="1">
    <citation type="journal article" date="2009" name="Nature">
        <title>Evolution of pathogenicity and sexual reproduction in eight Candida genomes.</title>
        <authorList>
            <person name="Butler G."/>
            <person name="Rasmussen M.D."/>
            <person name="Lin M.F."/>
            <person name="Santos M.A."/>
            <person name="Sakthikumar S."/>
            <person name="Munro C.A."/>
            <person name="Rheinbay E."/>
            <person name="Grabherr M."/>
            <person name="Forche A."/>
            <person name="Reedy J.L."/>
            <person name="Agrafioti I."/>
            <person name="Arnaud M.B."/>
            <person name="Bates S."/>
            <person name="Brown A.J."/>
            <person name="Brunke S."/>
            <person name="Costanzo M.C."/>
            <person name="Fitzpatrick D.A."/>
            <person name="de Groot P.W."/>
            <person name="Harris D."/>
            <person name="Hoyer L.L."/>
            <person name="Hube B."/>
            <person name="Klis F.M."/>
            <person name="Kodira C."/>
            <person name="Lennard N."/>
            <person name="Logue M.E."/>
            <person name="Martin R."/>
            <person name="Neiman A.M."/>
            <person name="Nikolaou E."/>
            <person name="Quail M.A."/>
            <person name="Quinn J."/>
            <person name="Santos M.C."/>
            <person name="Schmitzberger F.F."/>
            <person name="Sherlock G."/>
            <person name="Shah P."/>
            <person name="Silverstein K.A."/>
            <person name="Skrzypek M.S."/>
            <person name="Soll D."/>
            <person name="Staggs R."/>
            <person name="Stansfield I."/>
            <person name="Stumpf M.P."/>
            <person name="Sudbery P.E."/>
            <person name="Srikantha T."/>
            <person name="Zeng Q."/>
            <person name="Berman J."/>
            <person name="Berriman M."/>
            <person name="Heitman J."/>
            <person name="Gow N.A."/>
            <person name="Lorenz M.C."/>
            <person name="Birren B.W."/>
            <person name="Kellis M."/>
            <person name="Cuomo C.A."/>
        </authorList>
    </citation>
    <scope>NUCLEOTIDE SEQUENCE [LARGE SCALE GENOMIC DNA]</scope>
    <source>
        <strain evidence="8 9">WO-1</strain>
    </source>
</reference>
<dbReference type="GO" id="GO:0061685">
    <property type="term" value="F:diphthine methylesterase activity"/>
    <property type="evidence" value="ECO:0007669"/>
    <property type="project" value="UniProtKB-EC"/>
</dbReference>
<organism evidence="8 9">
    <name type="scientific">Candida albicans (strain WO-1)</name>
    <name type="common">Yeast</name>
    <dbReference type="NCBI Taxonomy" id="294748"/>
    <lineage>
        <taxon>Eukaryota</taxon>
        <taxon>Fungi</taxon>
        <taxon>Dikarya</taxon>
        <taxon>Ascomycota</taxon>
        <taxon>Saccharomycotina</taxon>
        <taxon>Pichiomycetes</taxon>
        <taxon>Debaryomycetaceae</taxon>
        <taxon>Candida/Lodderomyces clade</taxon>
        <taxon>Candida</taxon>
    </lineage>
</organism>
<dbReference type="InterPro" id="IPR019775">
    <property type="entry name" value="WD40_repeat_CS"/>
</dbReference>
<dbReference type="PANTHER" id="PTHR46042">
    <property type="entry name" value="DIPHTHINE METHYLTRANSFERASE"/>
    <property type="match status" value="1"/>
</dbReference>
<keyword evidence="3" id="KW-0677">Repeat</keyword>
<gene>
    <name evidence="8" type="ORF">CAWG_05885</name>
</gene>
<name>C4YK88_CANAW</name>
<evidence type="ECO:0000256" key="3">
    <source>
        <dbReference type="ARBA" id="ARBA00022737"/>
    </source>
</evidence>
<evidence type="ECO:0000256" key="4">
    <source>
        <dbReference type="ARBA" id="ARBA00022801"/>
    </source>
</evidence>
<keyword evidence="4" id="KW-0378">Hydrolase</keyword>
<evidence type="ECO:0000256" key="6">
    <source>
        <dbReference type="ARBA" id="ARBA00039131"/>
    </source>
</evidence>
<comment type="pathway">
    <text evidence="1">Protein modification; peptidyl-diphthamide biosynthesis.</text>
</comment>
<dbReference type="SMART" id="SM00320">
    <property type="entry name" value="WD40"/>
    <property type="match status" value="3"/>
</dbReference>
<evidence type="ECO:0000256" key="2">
    <source>
        <dbReference type="ARBA" id="ARBA00022574"/>
    </source>
</evidence>
<dbReference type="Gene3D" id="2.130.10.10">
    <property type="entry name" value="YVTN repeat-like/Quinoprotein amine dehydrogenase"/>
    <property type="match status" value="2"/>
</dbReference>
<dbReference type="EC" id="3.1.1.97" evidence="6"/>